<dbReference type="AlphaFoldDB" id="C6TII0"/>
<dbReference type="PANTHER" id="PTHR47420">
    <property type="entry name" value="HISTONE-LYSINE N-METHYLTRANSFERASE ASHR2"/>
    <property type="match status" value="1"/>
</dbReference>
<dbReference type="ExpressionAtlas" id="C6TII0">
    <property type="expression patterns" value="baseline and differential"/>
</dbReference>
<reference evidence="2" key="1">
    <citation type="submission" date="2009-08" db="EMBL/GenBank/DDBJ databases">
        <authorList>
            <person name="Cheung F."/>
            <person name="Xiao Y."/>
            <person name="Chan A."/>
            <person name="Moskal W."/>
            <person name="Town C.D."/>
        </authorList>
    </citation>
    <scope>NUCLEOTIDE SEQUENCE</scope>
</reference>
<sequence length="381" mass="43135">MEQIPGKGRGLVASQPLKAGQIVLTESPLILYSASPLLTPSSSPYTYCDHCFRILPLTHNSTTVTCPSCSNHSFCSQKCFSLALKSSHSTWVCKALMSLQQHPNSTLLQQHPQERQVQARLIVASHKLFLHNHTPSELDTFLSLHGTPDDAILDAANFLHSLISPLFPPQAQLSVDLIAQLLAKDRLNSFGLMDPYSPDGPQRSIKAYAIYPKATFFNHDCVPNACRFDYVDSTNDDYERNSTDIVIRLIEDVDEGKEVCISYFRIGRDYCTRKRILMEDYGFTCGCDRCTLKLIGMVKKTTVTFHTCGFLASMFVRGRIVRELWLLCLQKMMCHLMFWNVTSVVILRLMLLNWPLTPISYYISSLVEIYMLRLLLSFSIA</sequence>
<dbReference type="EMBL" id="BT097462">
    <property type="protein sequence ID" value="ACU22720.1"/>
    <property type="molecule type" value="mRNA"/>
</dbReference>
<dbReference type="Gene3D" id="2.170.270.10">
    <property type="entry name" value="SET domain"/>
    <property type="match status" value="1"/>
</dbReference>
<dbReference type="PROSITE" id="PS50280">
    <property type="entry name" value="SET"/>
    <property type="match status" value="1"/>
</dbReference>
<dbReference type="InterPro" id="IPR001214">
    <property type="entry name" value="SET_dom"/>
</dbReference>
<dbReference type="Pfam" id="PF00856">
    <property type="entry name" value="SET"/>
    <property type="match status" value="1"/>
</dbReference>
<dbReference type="KEGG" id="gmx:100808530"/>
<dbReference type="SUPFAM" id="SSF82199">
    <property type="entry name" value="SET domain"/>
    <property type="match status" value="1"/>
</dbReference>
<proteinExistence type="evidence at transcript level"/>
<dbReference type="Gene3D" id="1.10.220.160">
    <property type="match status" value="1"/>
</dbReference>
<dbReference type="InterPro" id="IPR046341">
    <property type="entry name" value="SET_dom_sf"/>
</dbReference>
<dbReference type="Gene3D" id="6.10.140.2220">
    <property type="match status" value="1"/>
</dbReference>
<name>C6TII0_SOYBN</name>
<dbReference type="PANTHER" id="PTHR47420:SF2">
    <property type="entry name" value="HISTONE-LYSINE N-METHYLTRANSFERASE"/>
    <property type="match status" value="1"/>
</dbReference>
<dbReference type="GeneID" id="100808530"/>
<evidence type="ECO:0000259" key="1">
    <source>
        <dbReference type="PROSITE" id="PS50280"/>
    </source>
</evidence>
<protein>
    <recommendedName>
        <fullName evidence="1">SET domain-containing protein</fullName>
    </recommendedName>
</protein>
<accession>C6TII0</accession>
<dbReference type="InterPro" id="IPR044238">
    <property type="entry name" value="ASHR2-like"/>
</dbReference>
<dbReference type="OrthoDB" id="265717at2759"/>
<evidence type="ECO:0000313" key="2">
    <source>
        <dbReference type="EMBL" id="ACU22720.1"/>
    </source>
</evidence>
<dbReference type="CDD" id="cd20071">
    <property type="entry name" value="SET_SMYD"/>
    <property type="match status" value="1"/>
</dbReference>
<feature type="domain" description="SET" evidence="1">
    <location>
        <begin position="1"/>
        <end position="264"/>
    </location>
</feature>
<organism evidence="2">
    <name type="scientific">Glycine max</name>
    <name type="common">Soybean</name>
    <name type="synonym">Glycine hispida</name>
    <dbReference type="NCBI Taxonomy" id="3847"/>
    <lineage>
        <taxon>Eukaryota</taxon>
        <taxon>Viridiplantae</taxon>
        <taxon>Streptophyta</taxon>
        <taxon>Embryophyta</taxon>
        <taxon>Tracheophyta</taxon>
        <taxon>Spermatophyta</taxon>
        <taxon>Magnoliopsida</taxon>
        <taxon>eudicotyledons</taxon>
        <taxon>Gunneridae</taxon>
        <taxon>Pentapetalae</taxon>
        <taxon>rosids</taxon>
        <taxon>fabids</taxon>
        <taxon>Fabales</taxon>
        <taxon>Fabaceae</taxon>
        <taxon>Papilionoideae</taxon>
        <taxon>50 kb inversion clade</taxon>
        <taxon>NPAAA clade</taxon>
        <taxon>indigoferoid/millettioid clade</taxon>
        <taxon>Phaseoleae</taxon>
        <taxon>Glycine</taxon>
        <taxon>Glycine subgen. Soja</taxon>
    </lineage>
</organism>
<dbReference type="SMART" id="SM00317">
    <property type="entry name" value="SET"/>
    <property type="match status" value="1"/>
</dbReference>